<feature type="transmembrane region" description="Helical" evidence="1">
    <location>
        <begin position="45"/>
        <end position="67"/>
    </location>
</feature>
<dbReference type="OrthoDB" id="1936751at2759"/>
<keyword evidence="1" id="KW-0812">Transmembrane</keyword>
<keyword evidence="1" id="KW-1133">Transmembrane helix</keyword>
<name>A0A6A4PNI1_LUPAL</name>
<gene>
    <name evidence="2" type="ORF">Lalb_Chr12g0206031</name>
</gene>
<dbReference type="PANTHER" id="PTHR34781">
    <property type="entry name" value="TRANSMEMBRANE PROTEIN"/>
    <property type="match status" value="1"/>
</dbReference>
<feature type="transmembrane region" description="Helical" evidence="1">
    <location>
        <begin position="73"/>
        <end position="97"/>
    </location>
</feature>
<dbReference type="Proteomes" id="UP000447434">
    <property type="component" value="Chromosome 12"/>
</dbReference>
<sequence>MRMGQEDDQSRILCELSALVYNMLRSPMDGGSPHRSLPEITPAGFASLLFGMSLALMVCGSVTFMIGFMLMPWVIVLVTVLYIAGVLNSISFFLSWLSGPRKDVPLPEWKLW</sequence>
<evidence type="ECO:0000256" key="1">
    <source>
        <dbReference type="SAM" id="Phobius"/>
    </source>
</evidence>
<accession>A0A6A4PNI1</accession>
<evidence type="ECO:0000313" key="3">
    <source>
        <dbReference type="Proteomes" id="UP000447434"/>
    </source>
</evidence>
<comment type="caution">
    <text evidence="2">The sequence shown here is derived from an EMBL/GenBank/DDBJ whole genome shotgun (WGS) entry which is preliminary data.</text>
</comment>
<dbReference type="AlphaFoldDB" id="A0A6A4PNI1"/>
<dbReference type="EMBL" id="WOCE01000012">
    <property type="protein sequence ID" value="KAE9603038.1"/>
    <property type="molecule type" value="Genomic_DNA"/>
</dbReference>
<proteinExistence type="predicted"/>
<evidence type="ECO:0000313" key="2">
    <source>
        <dbReference type="EMBL" id="KAE9603038.1"/>
    </source>
</evidence>
<dbReference type="PANTHER" id="PTHR34781:SF2">
    <property type="entry name" value="TRANSMEMBRANE PROTEIN"/>
    <property type="match status" value="1"/>
</dbReference>
<organism evidence="2 3">
    <name type="scientific">Lupinus albus</name>
    <name type="common">White lupine</name>
    <name type="synonym">Lupinus termis</name>
    <dbReference type="NCBI Taxonomy" id="3870"/>
    <lineage>
        <taxon>Eukaryota</taxon>
        <taxon>Viridiplantae</taxon>
        <taxon>Streptophyta</taxon>
        <taxon>Embryophyta</taxon>
        <taxon>Tracheophyta</taxon>
        <taxon>Spermatophyta</taxon>
        <taxon>Magnoliopsida</taxon>
        <taxon>eudicotyledons</taxon>
        <taxon>Gunneridae</taxon>
        <taxon>Pentapetalae</taxon>
        <taxon>rosids</taxon>
        <taxon>fabids</taxon>
        <taxon>Fabales</taxon>
        <taxon>Fabaceae</taxon>
        <taxon>Papilionoideae</taxon>
        <taxon>50 kb inversion clade</taxon>
        <taxon>genistoids sensu lato</taxon>
        <taxon>core genistoids</taxon>
        <taxon>Genisteae</taxon>
        <taxon>Lupinus</taxon>
    </lineage>
</organism>
<keyword evidence="1" id="KW-0472">Membrane</keyword>
<protein>
    <submittedName>
        <fullName evidence="2">Uncharacterized protein</fullName>
    </submittedName>
</protein>
<keyword evidence="3" id="KW-1185">Reference proteome</keyword>
<reference evidence="3" key="1">
    <citation type="journal article" date="2020" name="Nat. Commun.">
        <title>Genome sequence of the cluster root forming white lupin.</title>
        <authorList>
            <person name="Hufnagel B."/>
            <person name="Marques A."/>
            <person name="Soriano A."/>
            <person name="Marques L."/>
            <person name="Divol F."/>
            <person name="Doumas P."/>
            <person name="Sallet E."/>
            <person name="Mancinotti D."/>
            <person name="Carrere S."/>
            <person name="Marande W."/>
            <person name="Arribat S."/>
            <person name="Keller J."/>
            <person name="Huneau C."/>
            <person name="Blein T."/>
            <person name="Aime D."/>
            <person name="Laguerre M."/>
            <person name="Taylor J."/>
            <person name="Schubert V."/>
            <person name="Nelson M."/>
            <person name="Geu-Flores F."/>
            <person name="Crespi M."/>
            <person name="Gallardo-Guerrero K."/>
            <person name="Delaux P.-M."/>
            <person name="Salse J."/>
            <person name="Berges H."/>
            <person name="Guyot R."/>
            <person name="Gouzy J."/>
            <person name="Peret B."/>
        </authorList>
    </citation>
    <scope>NUCLEOTIDE SEQUENCE [LARGE SCALE GENOMIC DNA]</scope>
    <source>
        <strain evidence="3">cv. Amiga</strain>
    </source>
</reference>